<comment type="similarity">
    <text evidence="1">Belongs to the IER family.</text>
</comment>
<name>A0A4W4E0L3_ELEEL</name>
<reference evidence="4" key="1">
    <citation type="journal article" date="2014" name="Science">
        <title>Nonhuman genetics. Genomic basis for the convergent evolution of electric organs.</title>
        <authorList>
            <person name="Gallant J.R."/>
            <person name="Traeger L.L."/>
            <person name="Volkening J.D."/>
            <person name="Moffett H."/>
            <person name="Chen P.H."/>
            <person name="Novina C.D."/>
            <person name="Phillips G.N.Jr."/>
            <person name="Anand R."/>
            <person name="Wells G.B."/>
            <person name="Pinch M."/>
            <person name="Guth R."/>
            <person name="Unguez G.A."/>
            <person name="Albert J.S."/>
            <person name="Zakon H.H."/>
            <person name="Samanta M.P."/>
            <person name="Sussman M.R."/>
        </authorList>
    </citation>
    <scope>NUCLEOTIDE SEQUENCE [LARGE SCALE GENOMIC DNA]</scope>
</reference>
<organism evidence="3 4">
    <name type="scientific">Electrophorus electricus</name>
    <name type="common">Electric eel</name>
    <name type="synonym">Gymnotus electricus</name>
    <dbReference type="NCBI Taxonomy" id="8005"/>
    <lineage>
        <taxon>Eukaryota</taxon>
        <taxon>Metazoa</taxon>
        <taxon>Chordata</taxon>
        <taxon>Craniata</taxon>
        <taxon>Vertebrata</taxon>
        <taxon>Euteleostomi</taxon>
        <taxon>Actinopterygii</taxon>
        <taxon>Neopterygii</taxon>
        <taxon>Teleostei</taxon>
        <taxon>Ostariophysi</taxon>
        <taxon>Gymnotiformes</taxon>
        <taxon>Gymnotoidei</taxon>
        <taxon>Gymnotidae</taxon>
        <taxon>Electrophorus</taxon>
    </lineage>
</organism>
<reference evidence="3" key="3">
    <citation type="submission" date="2020-05" db="EMBL/GenBank/DDBJ databases">
        <title>Electrophorus electricus (electric eel) genome, fEleEle1, primary haplotype.</title>
        <authorList>
            <person name="Myers G."/>
            <person name="Meyer A."/>
            <person name="Fedrigo O."/>
            <person name="Formenti G."/>
            <person name="Rhie A."/>
            <person name="Tracey A."/>
            <person name="Sims Y."/>
            <person name="Jarvis E.D."/>
        </authorList>
    </citation>
    <scope>NUCLEOTIDE SEQUENCE [LARGE SCALE GENOMIC DNA]</scope>
</reference>
<dbReference type="InterPro" id="IPR008653">
    <property type="entry name" value="IER"/>
</dbReference>
<dbReference type="Pfam" id="PF05760">
    <property type="entry name" value="IER"/>
    <property type="match status" value="1"/>
</dbReference>
<feature type="compositionally biased region" description="Low complexity" evidence="2">
    <location>
        <begin position="74"/>
        <end position="90"/>
    </location>
</feature>
<evidence type="ECO:0000313" key="3">
    <source>
        <dbReference type="Ensembl" id="ENSEEEP00000005135.2"/>
    </source>
</evidence>
<evidence type="ECO:0000313" key="4">
    <source>
        <dbReference type="Proteomes" id="UP000314983"/>
    </source>
</evidence>
<dbReference type="PANTHER" id="PTHR15895">
    <property type="entry name" value="IMMEDIATE EARLY RESPONSE GENE"/>
    <property type="match status" value="1"/>
</dbReference>
<protein>
    <recommendedName>
        <fullName evidence="5">Immediate early response 2b</fullName>
    </recommendedName>
</protein>
<reference evidence="4" key="2">
    <citation type="journal article" date="2017" name="Sci. Adv.">
        <title>A tail of two voltages: Proteomic comparison of the three electric organs of the electric eel.</title>
        <authorList>
            <person name="Traeger L.L."/>
            <person name="Sabat G."/>
            <person name="Barrett-Wilt G.A."/>
            <person name="Wells G.B."/>
            <person name="Sussman M.R."/>
        </authorList>
    </citation>
    <scope>NUCLEOTIDE SEQUENCE [LARGE SCALE GENOMIC DNA]</scope>
</reference>
<keyword evidence="4" id="KW-1185">Reference proteome</keyword>
<evidence type="ECO:0008006" key="5">
    <source>
        <dbReference type="Google" id="ProtNLM"/>
    </source>
</evidence>
<reference evidence="3" key="5">
    <citation type="submission" date="2025-09" db="UniProtKB">
        <authorList>
            <consortium name="Ensembl"/>
        </authorList>
    </citation>
    <scope>IDENTIFICATION</scope>
</reference>
<dbReference type="Ensembl" id="ENSEEET00000005203.2">
    <property type="protein sequence ID" value="ENSEEEP00000005135.2"/>
    <property type="gene ID" value="ENSEEEG00000002675.2"/>
</dbReference>
<gene>
    <name evidence="3" type="primary">ier2b</name>
</gene>
<reference evidence="3" key="4">
    <citation type="submission" date="2025-08" db="UniProtKB">
        <authorList>
            <consortium name="Ensembl"/>
        </authorList>
    </citation>
    <scope>IDENTIFICATION</scope>
</reference>
<proteinExistence type="inferred from homology"/>
<dbReference type="GeneTree" id="ENSGT00900000141021"/>
<evidence type="ECO:0000256" key="2">
    <source>
        <dbReference type="SAM" id="MobiDB-lite"/>
    </source>
</evidence>
<dbReference type="OMA" id="KENRCAP"/>
<accession>A0A4W4E0L3</accession>
<sequence length="163" mass="18027">MDVKAEAKRIMAVSISKLYTSRTQRGGLRLHRSLLLSMVIKSARDIYHAALMSNTAEKVVPCSPEPETEGRMGTSTDLTTLPDSSVTLSPEAGATTGENKENMGCLKPVRDSRKRPGKTVAEPDFLPLKKHCKLYCHILNLLLTKCLLSYFNSIRYKQIGGCK</sequence>
<feature type="region of interest" description="Disordered" evidence="2">
    <location>
        <begin position="60"/>
        <end position="120"/>
    </location>
</feature>
<dbReference type="STRING" id="8005.ENSEEEP00000005135"/>
<dbReference type="Proteomes" id="UP000314983">
    <property type="component" value="Chromosome 21"/>
</dbReference>
<evidence type="ECO:0000256" key="1">
    <source>
        <dbReference type="ARBA" id="ARBA00006186"/>
    </source>
</evidence>
<dbReference type="AlphaFoldDB" id="A0A4W4E0L3"/>